<feature type="compositionally biased region" description="Low complexity" evidence="1">
    <location>
        <begin position="10"/>
        <end position="22"/>
    </location>
</feature>
<organism evidence="2 3">
    <name type="scientific">Lophium mytilinum</name>
    <dbReference type="NCBI Taxonomy" id="390894"/>
    <lineage>
        <taxon>Eukaryota</taxon>
        <taxon>Fungi</taxon>
        <taxon>Dikarya</taxon>
        <taxon>Ascomycota</taxon>
        <taxon>Pezizomycotina</taxon>
        <taxon>Dothideomycetes</taxon>
        <taxon>Pleosporomycetidae</taxon>
        <taxon>Mytilinidiales</taxon>
        <taxon>Mytilinidiaceae</taxon>
        <taxon>Lophium</taxon>
    </lineage>
</organism>
<reference evidence="2" key="1">
    <citation type="journal article" date="2020" name="Stud. Mycol.">
        <title>101 Dothideomycetes genomes: a test case for predicting lifestyles and emergence of pathogens.</title>
        <authorList>
            <person name="Haridas S."/>
            <person name="Albert R."/>
            <person name="Binder M."/>
            <person name="Bloem J."/>
            <person name="Labutti K."/>
            <person name="Salamov A."/>
            <person name="Andreopoulos B."/>
            <person name="Baker S."/>
            <person name="Barry K."/>
            <person name="Bills G."/>
            <person name="Bluhm B."/>
            <person name="Cannon C."/>
            <person name="Castanera R."/>
            <person name="Culley D."/>
            <person name="Daum C."/>
            <person name="Ezra D."/>
            <person name="Gonzalez J."/>
            <person name="Henrissat B."/>
            <person name="Kuo A."/>
            <person name="Liang C."/>
            <person name="Lipzen A."/>
            <person name="Lutzoni F."/>
            <person name="Magnuson J."/>
            <person name="Mondo S."/>
            <person name="Nolan M."/>
            <person name="Ohm R."/>
            <person name="Pangilinan J."/>
            <person name="Park H.-J."/>
            <person name="Ramirez L."/>
            <person name="Alfaro M."/>
            <person name="Sun H."/>
            <person name="Tritt A."/>
            <person name="Yoshinaga Y."/>
            <person name="Zwiers L.-H."/>
            <person name="Turgeon B."/>
            <person name="Goodwin S."/>
            <person name="Spatafora J."/>
            <person name="Crous P."/>
            <person name="Grigoriev I."/>
        </authorList>
    </citation>
    <scope>NUCLEOTIDE SEQUENCE</scope>
    <source>
        <strain evidence="2">CBS 269.34</strain>
    </source>
</reference>
<accession>A0A6A6R3K2</accession>
<feature type="compositionally biased region" description="Pro residues" evidence="1">
    <location>
        <begin position="119"/>
        <end position="132"/>
    </location>
</feature>
<evidence type="ECO:0000313" key="3">
    <source>
        <dbReference type="Proteomes" id="UP000799750"/>
    </source>
</evidence>
<feature type="region of interest" description="Disordered" evidence="1">
    <location>
        <begin position="89"/>
        <end position="185"/>
    </location>
</feature>
<dbReference type="AlphaFoldDB" id="A0A6A6R3K2"/>
<dbReference type="OrthoDB" id="5876363at2759"/>
<sequence>MDRQLRNSNTLTPIVTPTPTRTPAKDALVLRAVNSAAQRSESGGRPNVGKALRRLYDESRFNYDNAKLLDAVLRMRATPLQQANFRGFIRRERKASKKRERKLNAVKTQATSQHDLPMFEPPSRSPSAPPPFNTQSPTNRHRRIDRARASHSLAPRWRAKIEQSYRARGSGRFSRFANDRDRRRR</sequence>
<proteinExistence type="predicted"/>
<evidence type="ECO:0000256" key="1">
    <source>
        <dbReference type="SAM" id="MobiDB-lite"/>
    </source>
</evidence>
<protein>
    <submittedName>
        <fullName evidence="2">Uncharacterized protein</fullName>
    </submittedName>
</protein>
<feature type="compositionally biased region" description="Basic residues" evidence="1">
    <location>
        <begin position="91"/>
        <end position="101"/>
    </location>
</feature>
<keyword evidence="3" id="KW-1185">Reference proteome</keyword>
<dbReference type="Proteomes" id="UP000799750">
    <property type="component" value="Unassembled WGS sequence"/>
</dbReference>
<evidence type="ECO:0000313" key="2">
    <source>
        <dbReference type="EMBL" id="KAF2499129.1"/>
    </source>
</evidence>
<feature type="region of interest" description="Disordered" evidence="1">
    <location>
        <begin position="1"/>
        <end position="22"/>
    </location>
</feature>
<gene>
    <name evidence="2" type="ORF">BU16DRAFT_535524</name>
</gene>
<name>A0A6A6R3K2_9PEZI</name>
<dbReference type="PROSITE" id="PS50096">
    <property type="entry name" value="IQ"/>
    <property type="match status" value="1"/>
</dbReference>
<dbReference type="EMBL" id="MU004184">
    <property type="protein sequence ID" value="KAF2499129.1"/>
    <property type="molecule type" value="Genomic_DNA"/>
</dbReference>